<name>A0A1C5J4C8_9ACTN</name>
<protein>
    <submittedName>
        <fullName evidence="1">Uncharacterized protein</fullName>
    </submittedName>
</protein>
<keyword evidence="2" id="KW-1185">Reference proteome</keyword>
<reference evidence="1 2" key="1">
    <citation type="submission" date="2016-06" db="EMBL/GenBank/DDBJ databases">
        <authorList>
            <person name="Kjaerup R.B."/>
            <person name="Dalgaard T.S."/>
            <person name="Juul-Madsen H.R."/>
        </authorList>
    </citation>
    <scope>NUCLEOTIDE SEQUENCE [LARGE SCALE GENOMIC DNA]</scope>
    <source>
        <strain evidence="1 2">DSM 43904</strain>
    </source>
</reference>
<accession>A0A1C5J4C8</accession>
<evidence type="ECO:0000313" key="2">
    <source>
        <dbReference type="Proteomes" id="UP000198217"/>
    </source>
</evidence>
<proteinExistence type="predicted"/>
<gene>
    <name evidence="1" type="ORF">GA0070609_4052</name>
</gene>
<sequence length="82" mass="9437">MTLTNLPNVLLREGFNPDSYRVYGGLGANERYVLDVGPAGWEVYYCDLRGMKDGLRVFQTEGEACAYFLELLRRDPTTRRQQ</sequence>
<organism evidence="1 2">
    <name type="scientific">Micromonospora echinaurantiaca</name>
    <dbReference type="NCBI Taxonomy" id="47857"/>
    <lineage>
        <taxon>Bacteria</taxon>
        <taxon>Bacillati</taxon>
        <taxon>Actinomycetota</taxon>
        <taxon>Actinomycetes</taxon>
        <taxon>Micromonosporales</taxon>
        <taxon>Micromonosporaceae</taxon>
        <taxon>Micromonospora</taxon>
    </lineage>
</organism>
<evidence type="ECO:0000313" key="1">
    <source>
        <dbReference type="EMBL" id="SCG65432.1"/>
    </source>
</evidence>
<dbReference type="EMBL" id="LT607750">
    <property type="protein sequence ID" value="SCG65432.1"/>
    <property type="molecule type" value="Genomic_DNA"/>
</dbReference>
<dbReference type="AlphaFoldDB" id="A0A1C5J4C8"/>
<dbReference type="Proteomes" id="UP000198217">
    <property type="component" value="Chromosome I"/>
</dbReference>